<dbReference type="GO" id="GO:0004315">
    <property type="term" value="F:3-oxoacyl-[acyl-carrier-protein] synthase activity"/>
    <property type="evidence" value="ECO:0007669"/>
    <property type="project" value="UniProtKB-EC"/>
</dbReference>
<comment type="similarity">
    <text evidence="1 3">Belongs to the thiolase-like superfamily. Beta-ketoacyl-ACP synthases family.</text>
</comment>
<dbReference type="PANTHER" id="PTHR11712">
    <property type="entry name" value="POLYKETIDE SYNTHASE-RELATED"/>
    <property type="match status" value="1"/>
</dbReference>
<dbReference type="InterPro" id="IPR014030">
    <property type="entry name" value="Ketoacyl_synth_N"/>
</dbReference>
<dbReference type="Gene3D" id="3.40.47.10">
    <property type="match status" value="2"/>
</dbReference>
<name>A0ABX5XXY0_9BACT</name>
<keyword evidence="5" id="KW-0012">Acyltransferase</keyword>
<dbReference type="SMART" id="SM00825">
    <property type="entry name" value="PKS_KS"/>
    <property type="match status" value="1"/>
</dbReference>
<dbReference type="PANTHER" id="PTHR11712:SF336">
    <property type="entry name" value="3-OXOACYL-[ACYL-CARRIER-PROTEIN] SYNTHASE, MITOCHONDRIAL"/>
    <property type="match status" value="1"/>
</dbReference>
<dbReference type="Pfam" id="PF02801">
    <property type="entry name" value="Ketoacyl-synt_C"/>
    <property type="match status" value="1"/>
</dbReference>
<sequence length="452" mass="47201">MPHEPIVITGVGIVSAIGIGQAKFFEALLDGRSGVRSLADRTDGEATPGPDDAIDGVWVGAPIVDFQPKQYVKPRKALKVMCREIQTAFASAQLAIEHAGLSDAIPATDSGEVSPQRLGAVYGSEIFFNPPEELADSIRGCLDESGQLHPERFGEVARREVMPLWMLKYLPNMPACQVGISINSQGPNNSLVLGDVSGPAALLEAESYLQRGIADVVLVGATGTRIGSTRMLYHRDSPVPVRGELAIEELSRPHDPDAPGVVGGEGAASLVVETRRHAERRGADVLATVLATASRFSATDAVRSGHRESELDPANSRQAGPAIRLAIQAVLDQSGVTPDQIGLVASHAVGDRQVDAGEAAALAEVGVTCPLVAVSASIGHTGAASGVIELATGVLSLAGKTIPPTRHDRTHPEIQFRQMPGPLTSPYVLCLSHTTDGSAMAVLLGAPDAVTR</sequence>
<dbReference type="InterPro" id="IPR016039">
    <property type="entry name" value="Thiolase-like"/>
</dbReference>
<dbReference type="EMBL" id="CP036432">
    <property type="protein sequence ID" value="QDV86878.1"/>
    <property type="molecule type" value="Genomic_DNA"/>
</dbReference>
<accession>A0ABX5XXY0</accession>
<dbReference type="InterPro" id="IPR020841">
    <property type="entry name" value="PKS_Beta-ketoAc_synthase_dom"/>
</dbReference>
<evidence type="ECO:0000313" key="5">
    <source>
        <dbReference type="EMBL" id="QDV86878.1"/>
    </source>
</evidence>
<organism evidence="5 6">
    <name type="scientific">Stieleria magnilauensis</name>
    <dbReference type="NCBI Taxonomy" id="2527963"/>
    <lineage>
        <taxon>Bacteria</taxon>
        <taxon>Pseudomonadati</taxon>
        <taxon>Planctomycetota</taxon>
        <taxon>Planctomycetia</taxon>
        <taxon>Pirellulales</taxon>
        <taxon>Pirellulaceae</taxon>
        <taxon>Stieleria</taxon>
    </lineage>
</organism>
<gene>
    <name evidence="5" type="primary">fabF_2</name>
    <name evidence="5" type="ORF">TBK1r_59030</name>
</gene>
<evidence type="ECO:0000256" key="1">
    <source>
        <dbReference type="ARBA" id="ARBA00008467"/>
    </source>
</evidence>
<dbReference type="Pfam" id="PF00109">
    <property type="entry name" value="ketoacyl-synt"/>
    <property type="match status" value="1"/>
</dbReference>
<dbReference type="SUPFAM" id="SSF53901">
    <property type="entry name" value="Thiolase-like"/>
    <property type="match status" value="2"/>
</dbReference>
<evidence type="ECO:0000313" key="6">
    <source>
        <dbReference type="Proteomes" id="UP000318081"/>
    </source>
</evidence>
<dbReference type="InterPro" id="IPR014031">
    <property type="entry name" value="Ketoacyl_synth_C"/>
</dbReference>
<evidence type="ECO:0000256" key="3">
    <source>
        <dbReference type="RuleBase" id="RU003694"/>
    </source>
</evidence>
<reference evidence="5 6" key="1">
    <citation type="submission" date="2019-02" db="EMBL/GenBank/DDBJ databases">
        <title>Deep-cultivation of Planctomycetes and their phenomic and genomic characterization uncovers novel biology.</title>
        <authorList>
            <person name="Wiegand S."/>
            <person name="Jogler M."/>
            <person name="Boedeker C."/>
            <person name="Pinto D."/>
            <person name="Vollmers J."/>
            <person name="Rivas-Marin E."/>
            <person name="Kohn T."/>
            <person name="Peeters S.H."/>
            <person name="Heuer A."/>
            <person name="Rast P."/>
            <person name="Oberbeckmann S."/>
            <person name="Bunk B."/>
            <person name="Jeske O."/>
            <person name="Meyerdierks A."/>
            <person name="Storesund J.E."/>
            <person name="Kallscheuer N."/>
            <person name="Luecker S."/>
            <person name="Lage O.M."/>
            <person name="Pohl T."/>
            <person name="Merkel B.J."/>
            <person name="Hornburger P."/>
            <person name="Mueller R.-W."/>
            <person name="Bruemmer F."/>
            <person name="Labrenz M."/>
            <person name="Spormann A.M."/>
            <person name="Op den Camp H."/>
            <person name="Overmann J."/>
            <person name="Amann R."/>
            <person name="Jetten M.S.M."/>
            <person name="Mascher T."/>
            <person name="Medema M.H."/>
            <person name="Devos D.P."/>
            <person name="Kaster A.-K."/>
            <person name="Ovreas L."/>
            <person name="Rohde M."/>
            <person name="Galperin M.Y."/>
            <person name="Jogler C."/>
        </authorList>
    </citation>
    <scope>NUCLEOTIDE SEQUENCE [LARGE SCALE GENOMIC DNA]</scope>
    <source>
        <strain evidence="5 6">TBK1r</strain>
    </source>
</reference>
<dbReference type="InterPro" id="IPR000794">
    <property type="entry name" value="Beta-ketoacyl_synthase"/>
</dbReference>
<feature type="domain" description="Ketosynthase family 3 (KS3)" evidence="4">
    <location>
        <begin position="3"/>
        <end position="446"/>
    </location>
</feature>
<dbReference type="EC" id="2.3.1.179" evidence="5"/>
<dbReference type="Proteomes" id="UP000318081">
    <property type="component" value="Chromosome"/>
</dbReference>
<proteinExistence type="inferred from homology"/>
<dbReference type="PROSITE" id="PS52004">
    <property type="entry name" value="KS3_2"/>
    <property type="match status" value="1"/>
</dbReference>
<dbReference type="RefSeq" id="WP_419580481.1">
    <property type="nucleotide sequence ID" value="NZ_CP036432.1"/>
</dbReference>
<protein>
    <submittedName>
        <fullName evidence="5">3-oxoacyl-[acyl-carrier-protein] synthase 2</fullName>
        <ecNumber evidence="5">2.3.1.179</ecNumber>
    </submittedName>
</protein>
<keyword evidence="2 3" id="KW-0808">Transferase</keyword>
<evidence type="ECO:0000256" key="2">
    <source>
        <dbReference type="ARBA" id="ARBA00022679"/>
    </source>
</evidence>
<evidence type="ECO:0000259" key="4">
    <source>
        <dbReference type="PROSITE" id="PS52004"/>
    </source>
</evidence>
<keyword evidence="6" id="KW-1185">Reference proteome</keyword>